<organism evidence="2 3">
    <name type="scientific">Terriglobus albidus</name>
    <dbReference type="NCBI Taxonomy" id="1592106"/>
    <lineage>
        <taxon>Bacteria</taxon>
        <taxon>Pseudomonadati</taxon>
        <taxon>Acidobacteriota</taxon>
        <taxon>Terriglobia</taxon>
        <taxon>Terriglobales</taxon>
        <taxon>Acidobacteriaceae</taxon>
        <taxon>Terriglobus</taxon>
    </lineage>
</organism>
<evidence type="ECO:0000313" key="3">
    <source>
        <dbReference type="Proteomes" id="UP000321820"/>
    </source>
</evidence>
<sequence>MRRLLLLRFIVVLIAPAYLAQSSAQNPSSMMAPHKLEFEVASVRENKSGGRGTSNFPLDRGDVYFPTGGVFSATNQSLVTLLIFAYKINISEFRGGLMRRLPSWATTDKFDINARAESGKPTKEDMRLMLQSLLEDRFNLKVHREKREMPVFGLYLTRPGKTGPQLRPHNPTLSCSAPLPLPAVGTPVATMVGLWPATCGDGTEARTSKYRLREGGRDMTMNAIVDWLTGAGESDRPILDQTGLNGTFDFILEFDPESLGREGISSAPRDDSGPTFTEAIREQLGLQLKKEDGAISIFVVDNVEYPSSN</sequence>
<dbReference type="EMBL" id="CP042806">
    <property type="protein sequence ID" value="QEE30356.1"/>
    <property type="molecule type" value="Genomic_DNA"/>
</dbReference>
<feature type="signal peptide" evidence="1">
    <location>
        <begin position="1"/>
        <end position="20"/>
    </location>
</feature>
<gene>
    <name evidence="2" type="ORF">FTW19_21650</name>
</gene>
<dbReference type="Pfam" id="PF12543">
    <property type="entry name" value="DUF3738"/>
    <property type="match status" value="1"/>
</dbReference>
<name>A0A5B9EJW3_9BACT</name>
<protein>
    <submittedName>
        <fullName evidence="2">TIGR03435 family protein</fullName>
    </submittedName>
</protein>
<dbReference type="InterPro" id="IPR017801">
    <property type="entry name" value="DUF3738"/>
</dbReference>
<keyword evidence="1" id="KW-0732">Signal</keyword>
<accession>A0A5B9EJW3</accession>
<feature type="chain" id="PRO_5022694442" evidence="1">
    <location>
        <begin position="21"/>
        <end position="309"/>
    </location>
</feature>
<proteinExistence type="predicted"/>
<keyword evidence="3" id="KW-1185">Reference proteome</keyword>
<dbReference type="OrthoDB" id="116820at2"/>
<dbReference type="NCBIfam" id="TIGR03435">
    <property type="entry name" value="Soli_TIGR03435"/>
    <property type="match status" value="1"/>
</dbReference>
<evidence type="ECO:0000256" key="1">
    <source>
        <dbReference type="SAM" id="SignalP"/>
    </source>
</evidence>
<dbReference type="KEGG" id="talb:FTW19_21650"/>
<evidence type="ECO:0000313" key="2">
    <source>
        <dbReference type="EMBL" id="QEE30356.1"/>
    </source>
</evidence>
<dbReference type="AlphaFoldDB" id="A0A5B9EJW3"/>
<dbReference type="Proteomes" id="UP000321820">
    <property type="component" value="Chromosome"/>
</dbReference>
<dbReference type="RefSeq" id="WP_147649625.1">
    <property type="nucleotide sequence ID" value="NZ_CP042806.1"/>
</dbReference>
<reference evidence="2 3" key="1">
    <citation type="submission" date="2019-08" db="EMBL/GenBank/DDBJ databases">
        <title>Complete genome sequence of Terriglobus albidus strain ORNL.</title>
        <authorList>
            <person name="Podar M."/>
        </authorList>
    </citation>
    <scope>NUCLEOTIDE SEQUENCE [LARGE SCALE GENOMIC DNA]</scope>
    <source>
        <strain evidence="2 3">ORNL</strain>
    </source>
</reference>